<feature type="compositionally biased region" description="Low complexity" evidence="1">
    <location>
        <begin position="332"/>
        <end position="350"/>
    </location>
</feature>
<name>A0AAV9WQ75_9PEZI</name>
<dbReference type="GO" id="GO:0016020">
    <property type="term" value="C:membrane"/>
    <property type="evidence" value="ECO:0007669"/>
    <property type="project" value="InterPro"/>
</dbReference>
<dbReference type="PANTHER" id="PTHR28092">
    <property type="entry name" value="FACTOR-INDUCED GENE 1 PROTEIN"/>
    <property type="match status" value="1"/>
</dbReference>
<dbReference type="GO" id="GO:0043332">
    <property type="term" value="C:mating projection tip"/>
    <property type="evidence" value="ECO:0007669"/>
    <property type="project" value="TreeGrafter"/>
</dbReference>
<feature type="region of interest" description="Disordered" evidence="1">
    <location>
        <begin position="331"/>
        <end position="356"/>
    </location>
</feature>
<dbReference type="Pfam" id="PF12351">
    <property type="entry name" value="Fig1"/>
    <property type="match status" value="1"/>
</dbReference>
<dbReference type="AlphaFoldDB" id="A0AAV9WQ75"/>
<evidence type="ECO:0000256" key="1">
    <source>
        <dbReference type="SAM" id="MobiDB-lite"/>
    </source>
</evidence>
<keyword evidence="4" id="KW-1185">Reference proteome</keyword>
<accession>A0AAV9WQ75</accession>
<feature type="transmembrane region" description="Helical" evidence="2">
    <location>
        <begin position="234"/>
        <end position="259"/>
    </location>
</feature>
<feature type="transmembrane region" description="Helical" evidence="2">
    <location>
        <begin position="279"/>
        <end position="301"/>
    </location>
</feature>
<feature type="region of interest" description="Disordered" evidence="1">
    <location>
        <begin position="381"/>
        <end position="400"/>
    </location>
</feature>
<evidence type="ECO:0000256" key="2">
    <source>
        <dbReference type="SAM" id="Phobius"/>
    </source>
</evidence>
<keyword evidence="2" id="KW-0472">Membrane</keyword>
<protein>
    <submittedName>
        <fullName evidence="3">Uncharacterized protein</fullName>
    </submittedName>
</protein>
<dbReference type="PANTHER" id="PTHR28092:SF1">
    <property type="entry name" value="FACTOR-INDUCED GENE 1 PROTEIN"/>
    <property type="match status" value="1"/>
</dbReference>
<feature type="transmembrane region" description="Helical" evidence="2">
    <location>
        <begin position="200"/>
        <end position="222"/>
    </location>
</feature>
<dbReference type="InterPro" id="IPR033481">
    <property type="entry name" value="Dni1/Fig1"/>
</dbReference>
<dbReference type="GO" id="GO:0000747">
    <property type="term" value="P:conjugation with cellular fusion"/>
    <property type="evidence" value="ECO:0007669"/>
    <property type="project" value="TreeGrafter"/>
</dbReference>
<dbReference type="EMBL" id="JAVHJL010000001">
    <property type="protein sequence ID" value="KAK6512042.1"/>
    <property type="molecule type" value="Genomic_DNA"/>
</dbReference>
<keyword evidence="2" id="KW-0812">Transmembrane</keyword>
<dbReference type="Proteomes" id="UP001370758">
    <property type="component" value="Unassembled WGS sequence"/>
</dbReference>
<keyword evidence="2" id="KW-1133">Transmembrane helix</keyword>
<feature type="region of interest" description="Disordered" evidence="1">
    <location>
        <begin position="86"/>
        <end position="105"/>
    </location>
</feature>
<comment type="caution">
    <text evidence="3">The sequence shown here is derived from an EMBL/GenBank/DDBJ whole genome shotgun (WGS) entry which is preliminary data.</text>
</comment>
<feature type="compositionally biased region" description="Low complexity" evidence="1">
    <location>
        <begin position="389"/>
        <end position="400"/>
    </location>
</feature>
<proteinExistence type="predicted"/>
<sequence>MFNLTKFAKAAPCTKPLLGFAALALMISFIFSTVIVTAGKQESSKGLYIVSFEYDIAAVNNRLVRRQEDDAETTTITRSIATVSQTKTVAPEPTEDAAPTSSAMPMPTSTLKIQEKFKQSVESLIEEDKMNATVQFDHARVSYSGICVEVTSMEGIKGTQWRCGSVNTTEVLGATAGGDPFDLIGVAAFFKDKIAFSLPWWVSTVCLGVAMLCQMVLMIPLLPIPPVVQRATAILALLGCMALLGGLILQHVAANSVAALSHKLTMGTVNAHVGRMNQALGWTGFALSLLANIAIWVVVAAEMALEKGERMMDSAAEAAINKVESRLPYNHTGGSRSFSGTSTASSGLGRSLRDNGPDVLRGLAKAKTRGDALDALAGPFRSEKAYPPHSNNHNNHTNFV</sequence>
<gene>
    <name evidence="3" type="ORF">TWF481_000939</name>
</gene>
<evidence type="ECO:0000313" key="4">
    <source>
        <dbReference type="Proteomes" id="UP001370758"/>
    </source>
</evidence>
<organism evidence="3 4">
    <name type="scientific">Arthrobotrys musiformis</name>
    <dbReference type="NCBI Taxonomy" id="47236"/>
    <lineage>
        <taxon>Eukaryota</taxon>
        <taxon>Fungi</taxon>
        <taxon>Dikarya</taxon>
        <taxon>Ascomycota</taxon>
        <taxon>Pezizomycotina</taxon>
        <taxon>Orbiliomycetes</taxon>
        <taxon>Orbiliales</taxon>
        <taxon>Orbiliaceae</taxon>
        <taxon>Arthrobotrys</taxon>
    </lineage>
</organism>
<reference evidence="3 4" key="1">
    <citation type="submission" date="2023-08" db="EMBL/GenBank/DDBJ databases">
        <authorList>
            <person name="Palmer J.M."/>
        </authorList>
    </citation>
    <scope>NUCLEOTIDE SEQUENCE [LARGE SCALE GENOMIC DNA]</scope>
    <source>
        <strain evidence="3 4">TWF481</strain>
    </source>
</reference>
<evidence type="ECO:0000313" key="3">
    <source>
        <dbReference type="EMBL" id="KAK6512042.1"/>
    </source>
</evidence>